<evidence type="ECO:0000313" key="1">
    <source>
        <dbReference type="EMBL" id="DAF62380.1"/>
    </source>
</evidence>
<protein>
    <submittedName>
        <fullName evidence="1">Uncharacterized protein</fullName>
    </submittedName>
</protein>
<reference evidence="1" key="1">
    <citation type="journal article" date="2021" name="Proc. Natl. Acad. Sci. U.S.A.">
        <title>A Catalog of Tens of Thousands of Viruses from Human Metagenomes Reveals Hidden Associations with Chronic Diseases.</title>
        <authorList>
            <person name="Tisza M.J."/>
            <person name="Buck C.B."/>
        </authorList>
    </citation>
    <scope>NUCLEOTIDE SEQUENCE</scope>
    <source>
        <strain evidence="1">CtIty1</strain>
    </source>
</reference>
<sequence length="162" mass="17292">MPANLGPVITLYNEANTSPVDTWSVGTVKAQEPSTPLVVNIWNNRGNDTEDHSDLRECTLTVLDANGNTANEDVARDKWIETKLAADSDWLKIGGSGSSFVSKKVTANTASAGEGILKGTMNNGRVETSGTNVATVSFRVNAPINSTPGNKTFKIRLTGYYT</sequence>
<accession>A0A8S5TGE6</accession>
<name>A0A8S5TGE6_9CAUD</name>
<proteinExistence type="predicted"/>
<dbReference type="EMBL" id="BK032823">
    <property type="protein sequence ID" value="DAF62380.1"/>
    <property type="molecule type" value="Genomic_DNA"/>
</dbReference>
<organism evidence="1">
    <name type="scientific">Myoviridae sp. ctIty1</name>
    <dbReference type="NCBI Taxonomy" id="2827673"/>
    <lineage>
        <taxon>Viruses</taxon>
        <taxon>Duplodnaviria</taxon>
        <taxon>Heunggongvirae</taxon>
        <taxon>Uroviricota</taxon>
        <taxon>Caudoviricetes</taxon>
    </lineage>
</organism>